<dbReference type="Gene3D" id="3.40.190.10">
    <property type="entry name" value="Periplasmic binding protein-like II"/>
    <property type="match status" value="2"/>
</dbReference>
<dbReference type="OrthoDB" id="9810298at2"/>
<proteinExistence type="inferred from homology"/>
<dbReference type="InterPro" id="IPR000860">
    <property type="entry name" value="HemC"/>
</dbReference>
<evidence type="ECO:0000256" key="5">
    <source>
        <dbReference type="ARBA" id="ARBA00023244"/>
    </source>
</evidence>
<dbReference type="PANTHER" id="PTHR11557">
    <property type="entry name" value="PORPHOBILINOGEN DEAMINASE"/>
    <property type="match status" value="1"/>
</dbReference>
<dbReference type="NCBIfam" id="TIGR00212">
    <property type="entry name" value="hemC"/>
    <property type="match status" value="1"/>
</dbReference>
<dbReference type="Gene3D" id="3.30.160.40">
    <property type="entry name" value="Porphobilinogen deaminase, C-terminal domain"/>
    <property type="match status" value="1"/>
</dbReference>
<evidence type="ECO:0000256" key="4">
    <source>
        <dbReference type="ARBA" id="ARBA00022679"/>
    </source>
</evidence>
<dbReference type="GO" id="GO:0005737">
    <property type="term" value="C:cytoplasm"/>
    <property type="evidence" value="ECO:0007669"/>
    <property type="project" value="UniProtKB-UniRule"/>
</dbReference>
<dbReference type="InterPro" id="IPR022417">
    <property type="entry name" value="Porphobilin_deaminase_N"/>
</dbReference>
<feature type="domain" description="Porphobilinogen deaminase C-terminal" evidence="9">
    <location>
        <begin position="213"/>
        <end position="278"/>
    </location>
</feature>
<protein>
    <recommendedName>
        <fullName evidence="3 7">Hydroxymethylbilane synthase</fullName>
        <ecNumber evidence="3 7">2.5.1.61</ecNumber>
    </recommendedName>
</protein>
<feature type="domain" description="Porphobilinogen deaminase N-terminal" evidence="8">
    <location>
        <begin position="4"/>
        <end position="195"/>
    </location>
</feature>
<dbReference type="Proteomes" id="UP000000771">
    <property type="component" value="Chromosome"/>
</dbReference>
<dbReference type="EC" id="2.5.1.61" evidence="3 7"/>
<dbReference type="RefSeq" id="WP_015797724.1">
    <property type="nucleotide sequence ID" value="NC_013124.1"/>
</dbReference>
<evidence type="ECO:0000313" key="11">
    <source>
        <dbReference type="Proteomes" id="UP000000771"/>
    </source>
</evidence>
<dbReference type="SUPFAM" id="SSF54782">
    <property type="entry name" value="Porphobilinogen deaminase (hydroxymethylbilane synthase), C-terminal domain"/>
    <property type="match status" value="1"/>
</dbReference>
<dbReference type="HOGENOM" id="CLU_019704_1_0_11"/>
<name>C7M2H5_ACIFD</name>
<organism evidence="10 11">
    <name type="scientific">Acidimicrobium ferrooxidans (strain DSM 10331 / JCM 15462 / NBRC 103882 / ICP)</name>
    <dbReference type="NCBI Taxonomy" id="525909"/>
    <lineage>
        <taxon>Bacteria</taxon>
        <taxon>Bacillati</taxon>
        <taxon>Actinomycetota</taxon>
        <taxon>Acidimicrobiia</taxon>
        <taxon>Acidimicrobiales</taxon>
        <taxon>Acidimicrobiaceae</taxon>
        <taxon>Acidimicrobium</taxon>
    </lineage>
</organism>
<dbReference type="Pfam" id="PF01379">
    <property type="entry name" value="Porphobil_deam"/>
    <property type="match status" value="1"/>
</dbReference>
<evidence type="ECO:0000256" key="7">
    <source>
        <dbReference type="NCBIfam" id="TIGR00212"/>
    </source>
</evidence>
<dbReference type="PIRSF" id="PIRSF001438">
    <property type="entry name" value="4pyrrol_synth_OHMeBilane_synth"/>
    <property type="match status" value="1"/>
</dbReference>
<dbReference type="GO" id="GO:0006783">
    <property type="term" value="P:heme biosynthetic process"/>
    <property type="evidence" value="ECO:0007669"/>
    <property type="project" value="TreeGrafter"/>
</dbReference>
<comment type="function">
    <text evidence="1">Tetrapolymerization of the monopyrrole PBG into the hydroxymethylbilane pre-uroporphyrinogen in several discrete steps.</text>
</comment>
<dbReference type="eggNOG" id="COG0181">
    <property type="taxonomic scope" value="Bacteria"/>
</dbReference>
<comment type="similarity">
    <text evidence="2">Belongs to the HMBS family.</text>
</comment>
<dbReference type="SUPFAM" id="SSF53850">
    <property type="entry name" value="Periplasmic binding protein-like II"/>
    <property type="match status" value="1"/>
</dbReference>
<dbReference type="InterPro" id="IPR022418">
    <property type="entry name" value="Porphobilinogen_deaminase_C"/>
</dbReference>
<reference evidence="10 11" key="1">
    <citation type="journal article" date="2009" name="Stand. Genomic Sci.">
        <title>Complete genome sequence of Acidimicrobium ferrooxidans type strain (ICP).</title>
        <authorList>
            <person name="Clum A."/>
            <person name="Nolan M."/>
            <person name="Lang E."/>
            <person name="Glavina Del Rio T."/>
            <person name="Tice H."/>
            <person name="Copeland A."/>
            <person name="Cheng J.F."/>
            <person name="Lucas S."/>
            <person name="Chen F."/>
            <person name="Bruce D."/>
            <person name="Goodwin L."/>
            <person name="Pitluck S."/>
            <person name="Ivanova N."/>
            <person name="Mavrommatis K."/>
            <person name="Mikhailova N."/>
            <person name="Pati A."/>
            <person name="Chen A."/>
            <person name="Palaniappan K."/>
            <person name="Goker M."/>
            <person name="Spring S."/>
            <person name="Land M."/>
            <person name="Hauser L."/>
            <person name="Chang Y.J."/>
            <person name="Jeffries C.C."/>
            <person name="Chain P."/>
            <person name="Bristow J."/>
            <person name="Eisen J.A."/>
            <person name="Markowitz V."/>
            <person name="Hugenholtz P."/>
            <person name="Kyrpides N.C."/>
            <person name="Klenk H.P."/>
            <person name="Lapidus A."/>
        </authorList>
    </citation>
    <scope>NUCLEOTIDE SEQUENCE [LARGE SCALE GENOMIC DNA]</scope>
    <source>
        <strain evidence="11">DSM 10331 / JCM 15462 / NBRC 103882 / ICP</strain>
    </source>
</reference>
<dbReference type="GO" id="GO:0004418">
    <property type="term" value="F:hydroxymethylbilane synthase activity"/>
    <property type="evidence" value="ECO:0007669"/>
    <property type="project" value="UniProtKB-UniRule"/>
</dbReference>
<evidence type="ECO:0000259" key="8">
    <source>
        <dbReference type="Pfam" id="PF01379"/>
    </source>
</evidence>
<dbReference type="KEGG" id="afo:Afer_0250"/>
<evidence type="ECO:0000259" key="9">
    <source>
        <dbReference type="Pfam" id="PF03900"/>
    </source>
</evidence>
<evidence type="ECO:0000313" key="10">
    <source>
        <dbReference type="EMBL" id="ACU53219.1"/>
    </source>
</evidence>
<dbReference type="AlphaFoldDB" id="C7M2H5"/>
<comment type="catalytic activity">
    <reaction evidence="6">
        <text>4 porphobilinogen + H2O = hydroxymethylbilane + 4 NH4(+)</text>
        <dbReference type="Rhea" id="RHEA:13185"/>
        <dbReference type="ChEBI" id="CHEBI:15377"/>
        <dbReference type="ChEBI" id="CHEBI:28938"/>
        <dbReference type="ChEBI" id="CHEBI:57845"/>
        <dbReference type="ChEBI" id="CHEBI:58126"/>
        <dbReference type="EC" id="2.5.1.61"/>
    </reaction>
</comment>
<keyword evidence="4 10" id="KW-0808">Transferase</keyword>
<evidence type="ECO:0000256" key="6">
    <source>
        <dbReference type="ARBA" id="ARBA00048169"/>
    </source>
</evidence>
<evidence type="ECO:0000256" key="2">
    <source>
        <dbReference type="ARBA" id="ARBA00005638"/>
    </source>
</evidence>
<evidence type="ECO:0000256" key="3">
    <source>
        <dbReference type="ARBA" id="ARBA00012655"/>
    </source>
</evidence>
<dbReference type="PANTHER" id="PTHR11557:SF0">
    <property type="entry name" value="PORPHOBILINOGEN DEAMINASE"/>
    <property type="match status" value="1"/>
</dbReference>
<sequence>MAPVRIATRRSALARWQASLVGERLGRYELVEVHTAGDRDQASSLAEIGGQGVFVKEVQAAVVRGEADIAVHSAKDLPTAAGPLLLAAVLERADARDAIVGARLEELAIGARVGTSAPRRAAQLRLLRPDLEVVSIRGNIATRLGRVGELDAIVMAVAALERLGLEEPPWWPLPEEVLCPQAGQGAIAVECAPDADGLIERLRSLDDDRSRREIEAERAVLAAFGTGCALPLGARAHADGSSLRLRAVAVDPDGTRQLEVEREGVDPATLGATVAEVLRRLGADALVGARP</sequence>
<dbReference type="PRINTS" id="PR00151">
    <property type="entry name" value="PORPHBDMNASE"/>
</dbReference>
<accession>C7M2H5</accession>
<dbReference type="EMBL" id="CP001631">
    <property type="protein sequence ID" value="ACU53219.1"/>
    <property type="molecule type" value="Genomic_DNA"/>
</dbReference>
<evidence type="ECO:0000256" key="1">
    <source>
        <dbReference type="ARBA" id="ARBA00002869"/>
    </source>
</evidence>
<dbReference type="InterPro" id="IPR036803">
    <property type="entry name" value="Porphobilinogen_deaminase_C_sf"/>
</dbReference>
<dbReference type="Pfam" id="PF03900">
    <property type="entry name" value="Porphobil_deamC"/>
    <property type="match status" value="1"/>
</dbReference>
<keyword evidence="11" id="KW-1185">Reference proteome</keyword>
<gene>
    <name evidence="10" type="ordered locus">Afer_0250</name>
</gene>
<dbReference type="STRING" id="525909.Afer_0250"/>
<keyword evidence="5" id="KW-0627">Porphyrin biosynthesis</keyword>